<organism evidence="1 2">
    <name type="scientific">Halobacillus halophilus (strain ATCC 35676 / DSM 2266 / JCM 20832 / KCTC 3685 / LMG 17431 / NBRC 102448 / NCIMB 2269)</name>
    <name type="common">Sporosarcina halophila</name>
    <dbReference type="NCBI Taxonomy" id="866895"/>
    <lineage>
        <taxon>Bacteria</taxon>
        <taxon>Bacillati</taxon>
        <taxon>Bacillota</taxon>
        <taxon>Bacilli</taxon>
        <taxon>Bacillales</taxon>
        <taxon>Bacillaceae</taxon>
        <taxon>Halobacillus</taxon>
    </lineage>
</organism>
<dbReference type="HOGENOM" id="CLU_3382157_0_0_9"/>
<keyword evidence="2" id="KW-1185">Reference proteome</keyword>
<accession>I0JM69</accession>
<dbReference type="AlphaFoldDB" id="I0JM69"/>
<gene>
    <name evidence="1" type="ordered locus">HBHAL_2891</name>
</gene>
<evidence type="ECO:0000313" key="1">
    <source>
        <dbReference type="EMBL" id="CCG45239.1"/>
    </source>
</evidence>
<sequence length="33" mass="3771">MVRFTVPFLPHLEVEMPPPQETASAHPLFIHAM</sequence>
<protein>
    <submittedName>
        <fullName evidence="1">Uncharacterized protein</fullName>
    </submittedName>
</protein>
<name>I0JM69_HALH3</name>
<dbReference type="STRING" id="866895.HBHAL_2891"/>
<dbReference type="KEGG" id="hhd:HBHAL_2891"/>
<dbReference type="Proteomes" id="UP000007397">
    <property type="component" value="Chromosome"/>
</dbReference>
<reference evidence="1 2" key="1">
    <citation type="journal article" date="2013" name="Environ. Microbiol.">
        <title>Chloride and organic osmolytes: a hybrid strategy to cope with elevated salinities by the moderately halophilic, chloride-dependent bacterium Halobacillus halophilus.</title>
        <authorList>
            <person name="Saum S.H."/>
            <person name="Pfeiffer F."/>
            <person name="Palm P."/>
            <person name="Rampp M."/>
            <person name="Schuster S.C."/>
            <person name="Muller V."/>
            <person name="Oesterhelt D."/>
        </authorList>
    </citation>
    <scope>NUCLEOTIDE SEQUENCE [LARGE SCALE GENOMIC DNA]</scope>
    <source>
        <strain evidence="2">ATCC 35676 / DSM 2266 / JCM 20832 / KCTC 3685 / LMG 17431 / NBRC 102448 / NCIMB 2269</strain>
    </source>
</reference>
<dbReference type="EMBL" id="HE717023">
    <property type="protein sequence ID" value="CCG45239.1"/>
    <property type="molecule type" value="Genomic_DNA"/>
</dbReference>
<proteinExistence type="predicted"/>
<evidence type="ECO:0000313" key="2">
    <source>
        <dbReference type="Proteomes" id="UP000007397"/>
    </source>
</evidence>